<dbReference type="EMBL" id="ATMR01000139">
    <property type="protein sequence ID" value="EPR71913.1"/>
    <property type="molecule type" value="Genomic_DNA"/>
</dbReference>
<feature type="region of interest" description="Disordered" evidence="1">
    <location>
        <begin position="1"/>
        <end position="31"/>
    </location>
</feature>
<name>S7X778_9FLAO</name>
<organism evidence="2 3">
    <name type="scientific">Winogradskyella psychrotolerans RS-3</name>
    <dbReference type="NCBI Taxonomy" id="641526"/>
    <lineage>
        <taxon>Bacteria</taxon>
        <taxon>Pseudomonadati</taxon>
        <taxon>Bacteroidota</taxon>
        <taxon>Flavobacteriia</taxon>
        <taxon>Flavobacteriales</taxon>
        <taxon>Flavobacteriaceae</taxon>
        <taxon>Winogradskyella</taxon>
    </lineage>
</organism>
<feature type="compositionally biased region" description="Polar residues" evidence="1">
    <location>
        <begin position="1"/>
        <end position="18"/>
    </location>
</feature>
<dbReference type="Proteomes" id="UP000014962">
    <property type="component" value="Unassembled WGS sequence"/>
</dbReference>
<accession>S7X778</accession>
<keyword evidence="3" id="KW-1185">Reference proteome</keyword>
<evidence type="ECO:0000313" key="2">
    <source>
        <dbReference type="EMBL" id="EPR71913.1"/>
    </source>
</evidence>
<protein>
    <submittedName>
        <fullName evidence="2">Uncharacterized protein</fullName>
    </submittedName>
</protein>
<sequence>MKNNNLPQKKKGSSIQNSKEAEEKRRKDEMKIKEMEFASTIHTNITSVKNKGLDTINNLSNNKLASEKLKIDAKQKGIDNAKMFNTLNKTIDKKFSQQDRAMDNAEKTLDEALVRWDKDVIMKSLDKLADVANTNPLGNNLNKEIKTEISLEDFDDDDFMIEI</sequence>
<comment type="caution">
    <text evidence="2">The sequence shown here is derived from an EMBL/GenBank/DDBJ whole genome shotgun (WGS) entry which is preliminary data.</text>
</comment>
<proteinExistence type="predicted"/>
<evidence type="ECO:0000256" key="1">
    <source>
        <dbReference type="SAM" id="MobiDB-lite"/>
    </source>
</evidence>
<reference evidence="2 3" key="1">
    <citation type="journal article" date="2013" name="Genome Announc.">
        <title>Draft Genome Sequence of Winogradskyella psychrotolerans RS-3T, Isolated from the Marine Transect of Kongsfjorden, Ny-Alesund, Svalbard, Arctic Ocean.</title>
        <authorList>
            <person name="Kumar Pinnaka A."/>
            <person name="Ara S."/>
            <person name="Singh A."/>
            <person name="Shivaji S."/>
        </authorList>
    </citation>
    <scope>NUCLEOTIDE SEQUENCE [LARGE SCALE GENOMIC DNA]</scope>
    <source>
        <strain evidence="2 3">RS-3</strain>
    </source>
</reference>
<evidence type="ECO:0000313" key="3">
    <source>
        <dbReference type="Proteomes" id="UP000014962"/>
    </source>
</evidence>
<feature type="compositionally biased region" description="Basic and acidic residues" evidence="1">
    <location>
        <begin position="19"/>
        <end position="31"/>
    </location>
</feature>
<dbReference type="OrthoDB" id="9842334at2"/>
<dbReference type="AlphaFoldDB" id="S7X778"/>
<dbReference type="RefSeq" id="WP_020896202.1">
    <property type="nucleotide sequence ID" value="NZ_ATMR01000139.1"/>
</dbReference>
<gene>
    <name evidence="2" type="ORF">ADIWIN_3111</name>
</gene>
<dbReference type="STRING" id="641526.ADIWIN_3111"/>